<dbReference type="GO" id="GO:0051513">
    <property type="term" value="P:regulation of monopolar cell growth"/>
    <property type="evidence" value="ECO:0007669"/>
    <property type="project" value="InterPro"/>
</dbReference>
<keyword evidence="5" id="KW-1185">Reference proteome</keyword>
<feature type="compositionally biased region" description="Polar residues" evidence="1">
    <location>
        <begin position="378"/>
        <end position="395"/>
    </location>
</feature>
<feature type="region of interest" description="Disordered" evidence="1">
    <location>
        <begin position="358"/>
        <end position="406"/>
    </location>
</feature>
<dbReference type="PANTHER" id="PTHR31680">
    <property type="entry name" value="LONGIFOLIA PROTEIN"/>
    <property type="match status" value="1"/>
</dbReference>
<accession>A0A2U1KKB8</accession>
<evidence type="ECO:0008006" key="6">
    <source>
        <dbReference type="Google" id="ProtNLM"/>
    </source>
</evidence>
<feature type="region of interest" description="Disordered" evidence="1">
    <location>
        <begin position="310"/>
        <end position="335"/>
    </location>
</feature>
<name>A0A2U1KKB8_ARTAN</name>
<organism evidence="4 5">
    <name type="scientific">Artemisia annua</name>
    <name type="common">Sweet wormwood</name>
    <dbReference type="NCBI Taxonomy" id="35608"/>
    <lineage>
        <taxon>Eukaryota</taxon>
        <taxon>Viridiplantae</taxon>
        <taxon>Streptophyta</taxon>
        <taxon>Embryophyta</taxon>
        <taxon>Tracheophyta</taxon>
        <taxon>Spermatophyta</taxon>
        <taxon>Magnoliopsida</taxon>
        <taxon>eudicotyledons</taxon>
        <taxon>Gunneridae</taxon>
        <taxon>Pentapetalae</taxon>
        <taxon>asterids</taxon>
        <taxon>campanulids</taxon>
        <taxon>Asterales</taxon>
        <taxon>Asteraceae</taxon>
        <taxon>Asteroideae</taxon>
        <taxon>Anthemideae</taxon>
        <taxon>Artemisiinae</taxon>
        <taxon>Artemisia</taxon>
    </lineage>
</organism>
<dbReference type="Pfam" id="PF14383">
    <property type="entry name" value="VARLMGL"/>
    <property type="match status" value="1"/>
</dbReference>
<reference evidence="4 5" key="1">
    <citation type="journal article" date="2018" name="Mol. Plant">
        <title>The genome of Artemisia annua provides insight into the evolution of Asteraceae family and artemisinin biosynthesis.</title>
        <authorList>
            <person name="Shen Q."/>
            <person name="Zhang L."/>
            <person name="Liao Z."/>
            <person name="Wang S."/>
            <person name="Yan T."/>
            <person name="Shi P."/>
            <person name="Liu M."/>
            <person name="Fu X."/>
            <person name="Pan Q."/>
            <person name="Wang Y."/>
            <person name="Lv Z."/>
            <person name="Lu X."/>
            <person name="Zhang F."/>
            <person name="Jiang W."/>
            <person name="Ma Y."/>
            <person name="Chen M."/>
            <person name="Hao X."/>
            <person name="Li L."/>
            <person name="Tang Y."/>
            <person name="Lv G."/>
            <person name="Zhou Y."/>
            <person name="Sun X."/>
            <person name="Brodelius P.E."/>
            <person name="Rose J.K.C."/>
            <person name="Tang K."/>
        </authorList>
    </citation>
    <scope>NUCLEOTIDE SEQUENCE [LARGE SCALE GENOMIC DNA]</scope>
    <source>
        <strain evidence="5">cv. Huhao1</strain>
        <tissue evidence="4">Leaf</tissue>
    </source>
</reference>
<gene>
    <name evidence="4" type="ORF">CTI12_AA593120</name>
</gene>
<sequence>MRFTVMTGIVQDEKRIGCMSGFLQIFDRQQLLAGKRVHSTKRLLPSTDVGAPPQIVSSVKSSELDKNVEVNNAKIQSKSSVSRQATFELKDGAKKYSGKTPKEMPRLSLDSRATFDSKGSLRTKDVSLNNSVLSATTESVPVVVDGDDKHPRSPSVIARLMGLESLSSPNEKNNPCSVAPKPALQRSFSESRIKYIDNNNFQVKKPSQLQKQTEEIVVKDKHIVRSIKSESSKANSWRSRTVFDSDDFYPMSVEEQKNDLGTLKQILEVLQLKGLLHSTRPLSGHRNFVYDRNVPSEESNIVVVKPCRSPVSKVDTRSGRNSPVRGRSSSPYRIESNLKSCNSIVKRKPLSVEIRQRANELSDARSSPVKSPKVTPKRNGSSGHSSARTRSQSSQKRTESLPIYSPNRKLMKNIVMDDESSSISDSTVSTPTTNEPEISKYETFRDGKTLLQRCDKLLESIAEMNNAVKSPPSSGVVLPSPVSVLDLGFDKDESLSPSHSIDFKATPTTESEDEIWSHTMSTTKSTEHKEEFTSSDPDFIYISKILKSTHYLINEDPNAFLSIEKQLYDNTKDTSSLSKRHRKLVFDIIFEIVDRNRQLPPWKMPIEDSGTSVKNIWYEYKKMQEVNTGDSLLDLISGVLRKDLIEINGWGDYLIERSDMIRDIERMVFKDLVSEAICDFDEYSGRFMFSKAQRKLVF</sequence>
<feature type="domain" description="DUF4378" evidence="2">
    <location>
        <begin position="538"/>
        <end position="675"/>
    </location>
</feature>
<comment type="caution">
    <text evidence="4">The sequence shown here is derived from an EMBL/GenBank/DDBJ whole genome shotgun (WGS) entry which is preliminary data.</text>
</comment>
<evidence type="ECO:0000256" key="1">
    <source>
        <dbReference type="SAM" id="MobiDB-lite"/>
    </source>
</evidence>
<dbReference type="AlphaFoldDB" id="A0A2U1KKB8"/>
<dbReference type="InterPro" id="IPR025486">
    <property type="entry name" value="DUF4378"/>
</dbReference>
<feature type="domain" description="DUF3741" evidence="3">
    <location>
        <begin position="145"/>
        <end position="166"/>
    </location>
</feature>
<proteinExistence type="predicted"/>
<feature type="region of interest" description="Disordered" evidence="1">
    <location>
        <begin position="418"/>
        <end position="441"/>
    </location>
</feature>
<dbReference type="Proteomes" id="UP000245207">
    <property type="component" value="Unassembled WGS sequence"/>
</dbReference>
<protein>
    <recommendedName>
        <fullName evidence="6">DUF4378 domain-containing protein</fullName>
    </recommendedName>
</protein>
<dbReference type="PANTHER" id="PTHR31680:SF17">
    <property type="entry name" value="DUF4378 DOMAIN-CONTAINING PROTEIN"/>
    <property type="match status" value="1"/>
</dbReference>
<dbReference type="OrthoDB" id="1929599at2759"/>
<dbReference type="InterPro" id="IPR032795">
    <property type="entry name" value="DUF3741-assoc"/>
</dbReference>
<evidence type="ECO:0000313" key="5">
    <source>
        <dbReference type="Proteomes" id="UP000245207"/>
    </source>
</evidence>
<dbReference type="Pfam" id="PF14309">
    <property type="entry name" value="DUF4378"/>
    <property type="match status" value="1"/>
</dbReference>
<evidence type="ECO:0000313" key="4">
    <source>
        <dbReference type="EMBL" id="PWA37162.1"/>
    </source>
</evidence>
<feature type="compositionally biased region" description="Low complexity" evidence="1">
    <location>
        <begin position="421"/>
        <end position="433"/>
    </location>
</feature>
<dbReference type="EMBL" id="PKPP01017160">
    <property type="protein sequence ID" value="PWA37162.1"/>
    <property type="molecule type" value="Genomic_DNA"/>
</dbReference>
<evidence type="ECO:0000259" key="2">
    <source>
        <dbReference type="Pfam" id="PF14309"/>
    </source>
</evidence>
<evidence type="ECO:0000259" key="3">
    <source>
        <dbReference type="Pfam" id="PF14383"/>
    </source>
</evidence>
<dbReference type="InterPro" id="IPR033334">
    <property type="entry name" value="LNG1/2"/>
</dbReference>
<dbReference type="STRING" id="35608.A0A2U1KKB8"/>